<dbReference type="EMBL" id="BNJK01000001">
    <property type="protein sequence ID" value="GHO90499.1"/>
    <property type="molecule type" value="Genomic_DNA"/>
</dbReference>
<comment type="caution">
    <text evidence="1">The sequence shown here is derived from an EMBL/GenBank/DDBJ whole genome shotgun (WGS) entry which is preliminary data.</text>
</comment>
<proteinExistence type="predicted"/>
<evidence type="ECO:0000313" key="1">
    <source>
        <dbReference type="EMBL" id="GHO90499.1"/>
    </source>
</evidence>
<sequence length="56" mass="5919">MFGLPSPTVCVVAVEINKVVSLALPGTLLHIGETESLIPLLGIAHSREKWQGMPAP</sequence>
<dbReference type="AlphaFoldDB" id="A0A8J3IFZ4"/>
<keyword evidence="2" id="KW-1185">Reference proteome</keyword>
<accession>A0A8J3IFZ4</accession>
<protein>
    <submittedName>
        <fullName evidence="1">Uncharacterized protein</fullName>
    </submittedName>
</protein>
<gene>
    <name evidence="1" type="ORF">KSF_005470</name>
</gene>
<evidence type="ECO:0000313" key="2">
    <source>
        <dbReference type="Proteomes" id="UP000597444"/>
    </source>
</evidence>
<dbReference type="Proteomes" id="UP000597444">
    <property type="component" value="Unassembled WGS sequence"/>
</dbReference>
<organism evidence="1 2">
    <name type="scientific">Reticulibacter mediterranei</name>
    <dbReference type="NCBI Taxonomy" id="2778369"/>
    <lineage>
        <taxon>Bacteria</taxon>
        <taxon>Bacillati</taxon>
        <taxon>Chloroflexota</taxon>
        <taxon>Ktedonobacteria</taxon>
        <taxon>Ktedonobacterales</taxon>
        <taxon>Reticulibacteraceae</taxon>
        <taxon>Reticulibacter</taxon>
    </lineage>
</organism>
<reference evidence="1" key="1">
    <citation type="submission" date="2020-10" db="EMBL/GenBank/DDBJ databases">
        <title>Taxonomic study of unclassified bacteria belonging to the class Ktedonobacteria.</title>
        <authorList>
            <person name="Yabe S."/>
            <person name="Wang C.M."/>
            <person name="Zheng Y."/>
            <person name="Sakai Y."/>
            <person name="Cavaletti L."/>
            <person name="Monciardini P."/>
            <person name="Donadio S."/>
        </authorList>
    </citation>
    <scope>NUCLEOTIDE SEQUENCE</scope>
    <source>
        <strain evidence="1">ID150040</strain>
    </source>
</reference>
<name>A0A8J3IFZ4_9CHLR</name>